<name>A0A2P2CCF6_9ZZZZ</name>
<evidence type="ECO:0000313" key="1">
    <source>
        <dbReference type="EMBL" id="CUR59673.1"/>
    </source>
</evidence>
<reference evidence="1" key="1">
    <citation type="submission" date="2015-08" db="EMBL/GenBank/DDBJ databases">
        <authorList>
            <person name="Babu N.S."/>
            <person name="Beckwith C.J."/>
            <person name="Beseler K.G."/>
            <person name="Brison A."/>
            <person name="Carone J.V."/>
            <person name="Caskin T.P."/>
            <person name="Diamond M."/>
            <person name="Durham M.E."/>
            <person name="Foxe J.M."/>
            <person name="Go M."/>
            <person name="Henderson B.A."/>
            <person name="Jones I.B."/>
            <person name="McGettigan J.A."/>
            <person name="Micheletti S.J."/>
            <person name="Nasrallah M.E."/>
            <person name="Ortiz D."/>
            <person name="Piller C.R."/>
            <person name="Privatt S.R."/>
            <person name="Schneider S.L."/>
            <person name="Sharp S."/>
            <person name="Smith T.C."/>
            <person name="Stanton J.D."/>
            <person name="Ullery H.E."/>
            <person name="Wilson R.J."/>
            <person name="Serrano M.G."/>
            <person name="Buck G."/>
            <person name="Lee V."/>
            <person name="Wang Y."/>
            <person name="Carvalho R."/>
            <person name="Voegtly L."/>
            <person name="Shi R."/>
            <person name="Duckworth R."/>
            <person name="Johnson A."/>
            <person name="Loviza R."/>
            <person name="Walstead R."/>
            <person name="Shah Z."/>
            <person name="Kiflezghi M."/>
            <person name="Wade K."/>
            <person name="Ball S.L."/>
            <person name="Bradley K.W."/>
            <person name="Asai D.J."/>
            <person name="Bowman C.A."/>
            <person name="Russell D.A."/>
            <person name="Pope W.H."/>
            <person name="Jacobs-Sera D."/>
            <person name="Hendrix R.W."/>
            <person name="Hatfull G.F."/>
        </authorList>
    </citation>
    <scope>NUCLEOTIDE SEQUENCE</scope>
</reference>
<proteinExistence type="predicted"/>
<organism evidence="1">
    <name type="scientific">metagenome</name>
    <dbReference type="NCBI Taxonomy" id="256318"/>
    <lineage>
        <taxon>unclassified sequences</taxon>
        <taxon>metagenomes</taxon>
    </lineage>
</organism>
<protein>
    <submittedName>
        <fullName evidence="1">Uncharacterized protein</fullName>
    </submittedName>
</protein>
<accession>A0A2P2CCF6</accession>
<dbReference type="EMBL" id="CZKB01000011">
    <property type="protein sequence ID" value="CUR59673.1"/>
    <property type="molecule type" value="Genomic_DNA"/>
</dbReference>
<gene>
    <name evidence="1" type="ORF">NOCA1190031</name>
</gene>
<dbReference type="AlphaFoldDB" id="A0A2P2CCF6"/>
<sequence>MLYVAGRFSSNGADPARPSMWKLGEEFVQQINTHIRFTEISDLSDEDGAWFAGSLDGRPQLVTTDGDLGPVPPVELDPIAPTVLVASRQYDYDPDDLRLVLQTVHGIRLWTSTPRGWVHMDLPGNVLQAARYFDHYTPSSLWYIADHELRRLIM</sequence>